<keyword evidence="5" id="KW-0614">Plasmid</keyword>
<reference evidence="5 6" key="1">
    <citation type="submission" date="2020-12" db="EMBL/GenBank/DDBJ databases">
        <title>FDA dAtabase for Regulatory Grade micrObial Sequences (FDA-ARGOS): Supporting development and validation of Infectious Disease Dx tests.</title>
        <authorList>
            <person name="Sproer C."/>
            <person name="Gronow S."/>
            <person name="Severitt S."/>
            <person name="Schroder I."/>
            <person name="Tallon L."/>
            <person name="Sadzewicz L."/>
            <person name="Zhao X."/>
            <person name="Boylan J."/>
            <person name="Ott S."/>
            <person name="Bowen H."/>
            <person name="Vavikolanu K."/>
            <person name="Mehta A."/>
            <person name="Aluvathingal J."/>
            <person name="Nadendla S."/>
            <person name="Lowell S."/>
            <person name="Myers T."/>
            <person name="Yan Y."/>
            <person name="Sichtig H."/>
        </authorList>
    </citation>
    <scope>NUCLEOTIDE SEQUENCE [LARGE SCALE GENOMIC DNA]</scope>
    <source>
        <strain evidence="5 6">FDAARGOS_890</strain>
        <plasmid evidence="5 6">unnamed</plasmid>
    </source>
</reference>
<organism evidence="5 6">
    <name type="scientific">Delftia lacustris</name>
    <dbReference type="NCBI Taxonomy" id="558537"/>
    <lineage>
        <taxon>Bacteria</taxon>
        <taxon>Pseudomonadati</taxon>
        <taxon>Pseudomonadota</taxon>
        <taxon>Betaproteobacteria</taxon>
        <taxon>Burkholderiales</taxon>
        <taxon>Comamonadaceae</taxon>
        <taxon>Delftia</taxon>
    </lineage>
</organism>
<evidence type="ECO:0000256" key="1">
    <source>
        <dbReference type="ARBA" id="ARBA00023002"/>
    </source>
</evidence>
<dbReference type="NCBIfam" id="NF006179">
    <property type="entry name" value="PRK08312.1"/>
    <property type="match status" value="1"/>
</dbReference>
<evidence type="ECO:0000259" key="3">
    <source>
        <dbReference type="Pfam" id="PF01558"/>
    </source>
</evidence>
<dbReference type="AlphaFoldDB" id="A0A7T2YZQ6"/>
<name>A0A7T2YZQ6_9BURK</name>
<dbReference type="GO" id="GO:0016903">
    <property type="term" value="F:oxidoreductase activity, acting on the aldehyde or oxo group of donors"/>
    <property type="evidence" value="ECO:0007669"/>
    <property type="project" value="InterPro"/>
</dbReference>
<evidence type="ECO:0000256" key="2">
    <source>
        <dbReference type="SAM" id="MobiDB-lite"/>
    </source>
</evidence>
<gene>
    <name evidence="5" type="ORF">I6G47_33640</name>
</gene>
<evidence type="ECO:0000313" key="6">
    <source>
        <dbReference type="Proteomes" id="UP000595064"/>
    </source>
</evidence>
<dbReference type="Pfam" id="PF20169">
    <property type="entry name" value="DUF6537"/>
    <property type="match status" value="1"/>
</dbReference>
<protein>
    <submittedName>
        <fullName evidence="5">Indolepyruvate oxidoreductase subunit beta family protein</fullName>
    </submittedName>
</protein>
<evidence type="ECO:0000313" key="5">
    <source>
        <dbReference type="EMBL" id="QPS85119.1"/>
    </source>
</evidence>
<keyword evidence="5" id="KW-0670">Pyruvate</keyword>
<dbReference type="PANTHER" id="PTHR43854">
    <property type="entry name" value="INDOLEPYRUVATE OXIDOREDUCTASE SUBUNIT IORB"/>
    <property type="match status" value="1"/>
</dbReference>
<geneLocation type="plasmid" evidence="5 6">
    <name>unnamed</name>
</geneLocation>
<evidence type="ECO:0000259" key="4">
    <source>
        <dbReference type="Pfam" id="PF20169"/>
    </source>
</evidence>
<proteinExistence type="predicted"/>
<feature type="region of interest" description="Disordered" evidence="2">
    <location>
        <begin position="506"/>
        <end position="538"/>
    </location>
</feature>
<dbReference type="InterPro" id="IPR046667">
    <property type="entry name" value="DUF6537"/>
</dbReference>
<dbReference type="EMBL" id="CP065749">
    <property type="protein sequence ID" value="QPS85119.1"/>
    <property type="molecule type" value="Genomic_DNA"/>
</dbReference>
<keyword evidence="1" id="KW-0560">Oxidoreductase</keyword>
<feature type="domain" description="Pyruvate/ketoisovalerate oxidoreductase catalytic" evidence="3">
    <location>
        <begin position="15"/>
        <end position="205"/>
    </location>
</feature>
<dbReference type="SUPFAM" id="SSF53323">
    <property type="entry name" value="Pyruvate-ferredoxin oxidoreductase, PFOR, domain III"/>
    <property type="match status" value="1"/>
</dbReference>
<dbReference type="InterPro" id="IPR052198">
    <property type="entry name" value="IorB_Oxidoreductase"/>
</dbReference>
<dbReference type="Pfam" id="PF01558">
    <property type="entry name" value="POR"/>
    <property type="match status" value="1"/>
</dbReference>
<dbReference type="InterPro" id="IPR019752">
    <property type="entry name" value="Pyrv/ketoisovalerate_OxRed_cat"/>
</dbReference>
<dbReference type="KEGG" id="dla:I6G47_33640"/>
<feature type="domain" description="DUF6537" evidence="4">
    <location>
        <begin position="246"/>
        <end position="465"/>
    </location>
</feature>
<accession>A0A7T2YZQ6</accession>
<dbReference type="Proteomes" id="UP000595064">
    <property type="component" value="Plasmid unnamed"/>
</dbReference>
<dbReference type="PANTHER" id="PTHR43854:SF1">
    <property type="entry name" value="INDOLEPYRUVATE OXIDOREDUCTASE SUBUNIT IORB"/>
    <property type="match status" value="1"/>
</dbReference>
<dbReference type="Gene3D" id="3.40.920.10">
    <property type="entry name" value="Pyruvate-ferredoxin oxidoreductase, PFOR, domain III"/>
    <property type="match status" value="1"/>
</dbReference>
<dbReference type="InterPro" id="IPR002869">
    <property type="entry name" value="Pyrv_flavodox_OxRed_cen"/>
</dbReference>
<feature type="compositionally biased region" description="Low complexity" evidence="2">
    <location>
        <begin position="525"/>
        <end position="538"/>
    </location>
</feature>
<sequence>MASLRPITVMVCALGGEGGGVLAEWLIDTAIAAGYPAQSTSVPGVAQRTGATSYYIEVFPVPAAQLQGRRPVFALTPVPGDIDVLVSSELLETARQVSNGFSSPARTVLITSSSRALTTAERMQPGDGRFSNEKLVELVRETSREHYVFDMAQTAQQAGTVISAVLFGAIAASGALPFSREAFEDTIRRSGRGVEPSLRGFARAFEIVDAARRQGAMVQQLLQLDEAAVQIERLPAEVAAAFPVAVHDMLAPGYARMVDYQNKAYADLYITRLSRVLSAERQADPAGAHGYATTRETARFLALWMAFDDVVRVADLKSRQTRSRRVLDEVRAGPDDLVRVFDHFKPGVPEFAGLLPQPIARRLLSWDQRRQRRGRPAWAMPLKVGSHTVTGMAMLRLMAGMKRVRHFGSRYAREQEMIEKWVGAVERAAAVHWRLGNELAQCGRLIKGYGETNERGKENLLHILDHLAVAATFDNDDQRAQAIADARTAALSDAAGKALDATLTRHGAPARPMKETPVRWVRRSPQPAKPVAPAAQES</sequence>
<keyword evidence="6" id="KW-1185">Reference proteome</keyword>